<evidence type="ECO:0000313" key="1">
    <source>
        <dbReference type="EMBL" id="JAH63364.1"/>
    </source>
</evidence>
<organism evidence="1">
    <name type="scientific">Anguilla anguilla</name>
    <name type="common">European freshwater eel</name>
    <name type="synonym">Muraena anguilla</name>
    <dbReference type="NCBI Taxonomy" id="7936"/>
    <lineage>
        <taxon>Eukaryota</taxon>
        <taxon>Metazoa</taxon>
        <taxon>Chordata</taxon>
        <taxon>Craniata</taxon>
        <taxon>Vertebrata</taxon>
        <taxon>Euteleostomi</taxon>
        <taxon>Actinopterygii</taxon>
        <taxon>Neopterygii</taxon>
        <taxon>Teleostei</taxon>
        <taxon>Anguilliformes</taxon>
        <taxon>Anguillidae</taxon>
        <taxon>Anguilla</taxon>
    </lineage>
</organism>
<reference evidence="1" key="2">
    <citation type="journal article" date="2015" name="Fish Shellfish Immunol.">
        <title>Early steps in the European eel (Anguilla anguilla)-Vibrio vulnificus interaction in the gills: Role of the RtxA13 toxin.</title>
        <authorList>
            <person name="Callol A."/>
            <person name="Pajuelo D."/>
            <person name="Ebbesson L."/>
            <person name="Teles M."/>
            <person name="MacKenzie S."/>
            <person name="Amaro C."/>
        </authorList>
    </citation>
    <scope>NUCLEOTIDE SEQUENCE</scope>
</reference>
<dbReference type="EMBL" id="GBXM01045213">
    <property type="protein sequence ID" value="JAH63364.1"/>
    <property type="molecule type" value="Transcribed_RNA"/>
</dbReference>
<accession>A0A0E9UBX6</accession>
<reference evidence="1" key="1">
    <citation type="submission" date="2014-11" db="EMBL/GenBank/DDBJ databases">
        <authorList>
            <person name="Amaro Gonzalez C."/>
        </authorList>
    </citation>
    <scope>NUCLEOTIDE SEQUENCE</scope>
</reference>
<sequence>MDNETLIKTFLFAILPIAALVVNTETCDTLLKIGTHSSNKELAMLCY</sequence>
<dbReference type="AlphaFoldDB" id="A0A0E9UBX6"/>
<proteinExistence type="predicted"/>
<name>A0A0E9UBX6_ANGAN</name>
<protein>
    <submittedName>
        <fullName evidence="1">Uncharacterized protein</fullName>
    </submittedName>
</protein>